<organism evidence="1">
    <name type="scientific">bioreactor metagenome</name>
    <dbReference type="NCBI Taxonomy" id="1076179"/>
    <lineage>
        <taxon>unclassified sequences</taxon>
        <taxon>metagenomes</taxon>
        <taxon>ecological metagenomes</taxon>
    </lineage>
</organism>
<dbReference type="CDD" id="cd20290">
    <property type="entry name" value="cupin_Mj0764-like"/>
    <property type="match status" value="1"/>
</dbReference>
<protein>
    <recommendedName>
        <fullName evidence="2">Cupin 2 conserved barrel domain-containing protein</fullName>
    </recommendedName>
</protein>
<dbReference type="AlphaFoldDB" id="A0A645JIS6"/>
<dbReference type="EMBL" id="VSSQ01143226">
    <property type="protein sequence ID" value="MPN63585.1"/>
    <property type="molecule type" value="Genomic_DNA"/>
</dbReference>
<accession>A0A645JIS6</accession>
<reference evidence="1" key="1">
    <citation type="submission" date="2019-08" db="EMBL/GenBank/DDBJ databases">
        <authorList>
            <person name="Kucharzyk K."/>
            <person name="Murdoch R.W."/>
            <person name="Higgins S."/>
            <person name="Loffler F."/>
        </authorList>
    </citation>
    <scope>NUCLEOTIDE SEQUENCE</scope>
</reference>
<proteinExistence type="predicted"/>
<dbReference type="SUPFAM" id="SSF51182">
    <property type="entry name" value="RmlC-like cupins"/>
    <property type="match status" value="1"/>
</dbReference>
<dbReference type="InterPro" id="IPR011051">
    <property type="entry name" value="RmlC_Cupin_sf"/>
</dbReference>
<comment type="caution">
    <text evidence="1">The sequence shown here is derived from an EMBL/GenBank/DDBJ whole genome shotgun (WGS) entry which is preliminary data.</text>
</comment>
<name>A0A645JIS6_9ZZZZ</name>
<dbReference type="Gene3D" id="2.60.120.10">
    <property type="entry name" value="Jelly Rolls"/>
    <property type="match status" value="1"/>
</dbReference>
<gene>
    <name evidence="1" type="ORF">SDC9_211349</name>
</gene>
<sequence>MIEKVYKFYTGDEKMIEKVIMDENVHLMHMVLPKGDALPEHFTNANVYMIVAKGLLSISLDDEPKAEYTAGHVLNIPEHTKMNVKNFYDETLELFVVKAPASKL</sequence>
<evidence type="ECO:0000313" key="1">
    <source>
        <dbReference type="EMBL" id="MPN63585.1"/>
    </source>
</evidence>
<evidence type="ECO:0008006" key="2">
    <source>
        <dbReference type="Google" id="ProtNLM"/>
    </source>
</evidence>
<dbReference type="InterPro" id="IPR014710">
    <property type="entry name" value="RmlC-like_jellyroll"/>
</dbReference>